<dbReference type="EC" id="2.7.11.1" evidence="1"/>
<dbReference type="OrthoDB" id="341578at2759"/>
<evidence type="ECO:0000313" key="17">
    <source>
        <dbReference type="EMBL" id="KAF2158103.1"/>
    </source>
</evidence>
<feature type="binding site" evidence="11">
    <location>
        <begin position="586"/>
        <end position="594"/>
    </location>
    <ligand>
        <name>ATP</name>
        <dbReference type="ChEBI" id="CHEBI:30616"/>
    </ligand>
</feature>
<feature type="domain" description="Protein kinase" evidence="15">
    <location>
        <begin position="580"/>
        <end position="963"/>
    </location>
</feature>
<evidence type="ECO:0000256" key="5">
    <source>
        <dbReference type="ARBA" id="ARBA00022777"/>
    </source>
</evidence>
<feature type="active site" description="Proton acceptor" evidence="10">
    <location>
        <position position="819"/>
    </location>
</feature>
<dbReference type="GO" id="GO:0000077">
    <property type="term" value="P:DNA damage checkpoint signaling"/>
    <property type="evidence" value="ECO:0007669"/>
    <property type="project" value="InterPro"/>
</dbReference>
<dbReference type="PROSITE" id="PS00107">
    <property type="entry name" value="PROTEIN_KINASE_ATP"/>
    <property type="match status" value="1"/>
</dbReference>
<dbReference type="CDD" id="cd23823">
    <property type="entry name" value="RWD_GCN2"/>
    <property type="match status" value="1"/>
</dbReference>
<keyword evidence="13" id="KW-0175">Coiled coil</keyword>
<feature type="domain" description="Protein kinase" evidence="15">
    <location>
        <begin position="257"/>
        <end position="524"/>
    </location>
</feature>
<dbReference type="InterPro" id="IPR017441">
    <property type="entry name" value="Protein_kinase_ATP_BS"/>
</dbReference>
<comment type="caution">
    <text evidence="17">The sequence shown here is derived from an EMBL/GenBank/DDBJ whole genome shotgun (WGS) entry which is preliminary data.</text>
</comment>
<organism evidence="17 18">
    <name type="scientific">Myriangium duriaei CBS 260.36</name>
    <dbReference type="NCBI Taxonomy" id="1168546"/>
    <lineage>
        <taxon>Eukaryota</taxon>
        <taxon>Fungi</taxon>
        <taxon>Dikarya</taxon>
        <taxon>Ascomycota</taxon>
        <taxon>Pezizomycotina</taxon>
        <taxon>Dothideomycetes</taxon>
        <taxon>Dothideomycetidae</taxon>
        <taxon>Myriangiales</taxon>
        <taxon>Myriangiaceae</taxon>
        <taxon>Myriangium</taxon>
    </lineage>
</organism>
<dbReference type="PANTHER" id="PTHR11042:SF136">
    <property type="entry name" value="EIF-2-ALPHA KINASE GCN2"/>
    <property type="match status" value="1"/>
</dbReference>
<dbReference type="Pfam" id="PF05773">
    <property type="entry name" value="RWD"/>
    <property type="match status" value="1"/>
</dbReference>
<evidence type="ECO:0000256" key="13">
    <source>
        <dbReference type="SAM" id="Coils"/>
    </source>
</evidence>
<dbReference type="PIRSF" id="PIRSF000660">
    <property type="entry name" value="Ser/Thr_PK_GCN2"/>
    <property type="match status" value="1"/>
</dbReference>
<keyword evidence="18" id="KW-1185">Reference proteome</keyword>
<dbReference type="EMBL" id="ML996081">
    <property type="protein sequence ID" value="KAF2158103.1"/>
    <property type="molecule type" value="Genomic_DNA"/>
</dbReference>
<dbReference type="Gene3D" id="3.40.50.800">
    <property type="entry name" value="Anticodon-binding domain"/>
    <property type="match status" value="1"/>
</dbReference>
<feature type="region of interest" description="Disordered" evidence="14">
    <location>
        <begin position="696"/>
        <end position="763"/>
    </location>
</feature>
<feature type="binding site" evidence="11">
    <location>
        <position position="609"/>
    </location>
    <ligand>
        <name>ATP</name>
        <dbReference type="ChEBI" id="CHEBI:30616"/>
    </ligand>
</feature>
<dbReference type="SUPFAM" id="SSF54495">
    <property type="entry name" value="UBC-like"/>
    <property type="match status" value="1"/>
</dbReference>
<dbReference type="PROSITE" id="PS50011">
    <property type="entry name" value="PROTEIN_KINASE_DOM"/>
    <property type="match status" value="2"/>
</dbReference>
<dbReference type="InterPro" id="IPR000719">
    <property type="entry name" value="Prot_kinase_dom"/>
</dbReference>
<dbReference type="InterPro" id="IPR045864">
    <property type="entry name" value="aa-tRNA-synth_II/BPL/LPL"/>
</dbReference>
<dbReference type="InterPro" id="IPR011009">
    <property type="entry name" value="Kinase-like_dom_sf"/>
</dbReference>
<evidence type="ECO:0000256" key="3">
    <source>
        <dbReference type="ARBA" id="ARBA00022679"/>
    </source>
</evidence>
<dbReference type="GO" id="GO:0004694">
    <property type="term" value="F:eukaryotic translation initiation factor 2alpha kinase activity"/>
    <property type="evidence" value="ECO:0007669"/>
    <property type="project" value="InterPro"/>
</dbReference>
<dbReference type="Gene3D" id="1.10.510.10">
    <property type="entry name" value="Transferase(Phosphotransferase) domain 1"/>
    <property type="match status" value="2"/>
</dbReference>
<dbReference type="InterPro" id="IPR050339">
    <property type="entry name" value="CC_SR_Kinase"/>
</dbReference>
<dbReference type="GO" id="GO:0009893">
    <property type="term" value="P:positive regulation of metabolic process"/>
    <property type="evidence" value="ECO:0007669"/>
    <property type="project" value="UniProtKB-ARBA"/>
</dbReference>
<dbReference type="Pfam" id="PF00069">
    <property type="entry name" value="Pkinase"/>
    <property type="match status" value="3"/>
</dbReference>
<dbReference type="SMART" id="SM00591">
    <property type="entry name" value="RWD"/>
    <property type="match status" value="1"/>
</dbReference>
<dbReference type="GO" id="GO:0005634">
    <property type="term" value="C:nucleus"/>
    <property type="evidence" value="ECO:0007669"/>
    <property type="project" value="TreeGrafter"/>
</dbReference>
<evidence type="ECO:0000256" key="2">
    <source>
        <dbReference type="ARBA" id="ARBA00022527"/>
    </source>
</evidence>
<evidence type="ECO:0000256" key="9">
    <source>
        <dbReference type="ARBA" id="ARBA00048679"/>
    </source>
</evidence>
<keyword evidence="5 17" id="KW-0418">Kinase</keyword>
<dbReference type="FunFam" id="3.30.200.20:FF:000379">
    <property type="entry name" value="eIF-2-alpha kinase GCN2"/>
    <property type="match status" value="1"/>
</dbReference>
<dbReference type="PROSITE" id="PS00108">
    <property type="entry name" value="PROTEIN_KINASE_ST"/>
    <property type="match status" value="1"/>
</dbReference>
<feature type="region of interest" description="Disordered" evidence="14">
    <location>
        <begin position="535"/>
        <end position="573"/>
    </location>
</feature>
<dbReference type="Pfam" id="PF13393">
    <property type="entry name" value="tRNA-synt_His"/>
    <property type="match status" value="1"/>
</dbReference>
<dbReference type="GO" id="GO:0005737">
    <property type="term" value="C:cytoplasm"/>
    <property type="evidence" value="ECO:0007669"/>
    <property type="project" value="TreeGrafter"/>
</dbReference>
<protein>
    <recommendedName>
        <fullName evidence="1">non-specific serine/threonine protein kinase</fullName>
        <ecNumber evidence="1">2.7.11.1</ecNumber>
    </recommendedName>
</protein>
<comment type="catalytic activity">
    <reaction evidence="8">
        <text>L-threonyl-[protein] + ATP = O-phospho-L-threonyl-[protein] + ADP + H(+)</text>
        <dbReference type="Rhea" id="RHEA:46608"/>
        <dbReference type="Rhea" id="RHEA-COMP:11060"/>
        <dbReference type="Rhea" id="RHEA-COMP:11605"/>
        <dbReference type="ChEBI" id="CHEBI:15378"/>
        <dbReference type="ChEBI" id="CHEBI:30013"/>
        <dbReference type="ChEBI" id="CHEBI:30616"/>
        <dbReference type="ChEBI" id="CHEBI:61977"/>
        <dbReference type="ChEBI" id="CHEBI:456216"/>
        <dbReference type="EC" id="2.7.11.1"/>
    </reaction>
</comment>
<evidence type="ECO:0000313" key="18">
    <source>
        <dbReference type="Proteomes" id="UP000799439"/>
    </source>
</evidence>
<evidence type="ECO:0000256" key="11">
    <source>
        <dbReference type="PIRSR" id="PIRSR000660-2"/>
    </source>
</evidence>
<feature type="coiled-coil region" evidence="13">
    <location>
        <begin position="170"/>
        <end position="212"/>
    </location>
</feature>
<dbReference type="FunFam" id="3.10.110.10:FF:000050">
    <property type="entry name" value="eIF-2-alpha kinase GCN2"/>
    <property type="match status" value="1"/>
</dbReference>
<evidence type="ECO:0000256" key="10">
    <source>
        <dbReference type="PIRSR" id="PIRSR000660-1"/>
    </source>
</evidence>
<dbReference type="Gene3D" id="3.10.110.10">
    <property type="entry name" value="Ubiquitin Conjugating Enzyme"/>
    <property type="match status" value="1"/>
</dbReference>
<reference evidence="17" key="1">
    <citation type="journal article" date="2020" name="Stud. Mycol.">
        <title>101 Dothideomycetes genomes: a test case for predicting lifestyles and emergence of pathogens.</title>
        <authorList>
            <person name="Haridas S."/>
            <person name="Albert R."/>
            <person name="Binder M."/>
            <person name="Bloem J."/>
            <person name="Labutti K."/>
            <person name="Salamov A."/>
            <person name="Andreopoulos B."/>
            <person name="Baker S."/>
            <person name="Barry K."/>
            <person name="Bills G."/>
            <person name="Bluhm B."/>
            <person name="Cannon C."/>
            <person name="Castanera R."/>
            <person name="Culley D."/>
            <person name="Daum C."/>
            <person name="Ezra D."/>
            <person name="Gonzalez J."/>
            <person name="Henrissat B."/>
            <person name="Kuo A."/>
            <person name="Liang C."/>
            <person name="Lipzen A."/>
            <person name="Lutzoni F."/>
            <person name="Magnuson J."/>
            <person name="Mondo S."/>
            <person name="Nolan M."/>
            <person name="Ohm R."/>
            <person name="Pangilinan J."/>
            <person name="Park H.-J."/>
            <person name="Ramirez L."/>
            <person name="Alfaro M."/>
            <person name="Sun H."/>
            <person name="Tritt A."/>
            <person name="Yoshinaga Y."/>
            <person name="Zwiers L.-H."/>
            <person name="Turgeon B."/>
            <person name="Goodwin S."/>
            <person name="Spatafora J."/>
            <person name="Crous P."/>
            <person name="Grigoriev I."/>
        </authorList>
    </citation>
    <scope>NUCLEOTIDE SEQUENCE</scope>
    <source>
        <strain evidence="17">CBS 260.36</strain>
    </source>
</reference>
<evidence type="ECO:0000256" key="8">
    <source>
        <dbReference type="ARBA" id="ARBA00047899"/>
    </source>
</evidence>
<evidence type="ECO:0000259" key="15">
    <source>
        <dbReference type="PROSITE" id="PS50011"/>
    </source>
</evidence>
<dbReference type="Proteomes" id="UP000799439">
    <property type="component" value="Unassembled WGS sequence"/>
</dbReference>
<proteinExistence type="inferred from homology"/>
<feature type="binding site" evidence="12">
    <location>
        <position position="610"/>
    </location>
    <ligand>
        <name>ATP</name>
        <dbReference type="ChEBI" id="CHEBI:30616"/>
    </ligand>
</feature>
<dbReference type="InterPro" id="IPR008271">
    <property type="entry name" value="Ser/Thr_kinase_AS"/>
</dbReference>
<evidence type="ECO:0000256" key="1">
    <source>
        <dbReference type="ARBA" id="ARBA00012513"/>
    </source>
</evidence>
<dbReference type="CDD" id="cd14012">
    <property type="entry name" value="PK_eIF2AK_GCN2_rpt1"/>
    <property type="match status" value="1"/>
</dbReference>
<dbReference type="InterPro" id="IPR016135">
    <property type="entry name" value="UBQ-conjugating_enzyme/RWD"/>
</dbReference>
<feature type="domain" description="RWD" evidence="16">
    <location>
        <begin position="44"/>
        <end position="152"/>
    </location>
</feature>
<comment type="similarity">
    <text evidence="7">Belongs to the protein kinase superfamily. Ser/Thr protein kinase family. GCN2 subfamily.</text>
</comment>
<dbReference type="Gene3D" id="3.30.930.10">
    <property type="entry name" value="Bira Bifunctional Protein, Domain 2"/>
    <property type="match status" value="1"/>
</dbReference>
<keyword evidence="2" id="KW-0723">Serine/threonine-protein kinase</keyword>
<name>A0A9P4JFL4_9PEZI</name>
<keyword evidence="6 11" id="KW-0067">ATP-binding</keyword>
<dbReference type="InterPro" id="IPR036621">
    <property type="entry name" value="Anticodon-bd_dom_sf"/>
</dbReference>
<dbReference type="InterPro" id="IPR041715">
    <property type="entry name" value="HisRS-like_core"/>
</dbReference>
<dbReference type="GO" id="GO:0005524">
    <property type="term" value="F:ATP binding"/>
    <property type="evidence" value="ECO:0007669"/>
    <property type="project" value="UniProtKB-UniRule"/>
</dbReference>
<feature type="compositionally biased region" description="Acidic residues" evidence="14">
    <location>
        <begin position="699"/>
        <end position="726"/>
    </location>
</feature>
<evidence type="ECO:0000256" key="4">
    <source>
        <dbReference type="ARBA" id="ARBA00022741"/>
    </source>
</evidence>
<evidence type="ECO:0000259" key="16">
    <source>
        <dbReference type="PROSITE" id="PS50908"/>
    </source>
</evidence>
<dbReference type="SUPFAM" id="SSF56112">
    <property type="entry name" value="Protein kinase-like (PK-like)"/>
    <property type="match status" value="2"/>
</dbReference>
<evidence type="ECO:0000256" key="6">
    <source>
        <dbReference type="ARBA" id="ARBA00022840"/>
    </source>
</evidence>
<evidence type="ECO:0000256" key="7">
    <source>
        <dbReference type="ARBA" id="ARBA00037982"/>
    </source>
</evidence>
<dbReference type="InterPro" id="IPR006575">
    <property type="entry name" value="RWD_dom"/>
</dbReference>
<sequence>MAPSSPIQKLKQNKRKTENLKPSIDGSPLSPAVATVDYGQVQEEEVEVLQAIYMEDYQEIEVKSAWNKASEKAFRLDLKSFSDEKTHVLLSVKLTATYPRTPPILDIEGLDKLHERTQTRIRRILTNKPAEMLGEVMVHTIASDIQDALEDAVSARAKGALPSLEDERAINKAAALAQEHEEQRVAAQRQQEERAEEERSLQELVKQELQRREVKQVASLLSPAIAEESGKLGLQPVRFDETMEFNSANEVAEFDTVQLVAQLSSEGATDQYLAKPLGTTNGVLVLRRLTFPNAESSPDFRNNLSILEEELVALKPLKHTNLRRLYTFKLEKASSEVPDLPGSWVLSLLLASSNRGSLEEMLEDGQTVSLERARQWSLDLLDALEYLHRHGIVHKSITCSNVLLNRADSGVTVPQLTGSGYLHRIEKVTQRRSSVSSPEANDWRAPECRVSQPAFTRKSDIWDFGVVVSQMLVGRDIVAKFDSPLTFSISSGLSEALEDLLKKLFNKDPRHRPTAFEAVASEFFRSTAPVFVSHDQPSAGHRMSHSTLSTDERRLGTRKSRQSSSGAPEPVSFSRYTTDFTELHRLGRGGFGEVVKARNKIDGGIYAIKKIKSDSRAQLEQVLSEVMLLHRLNHAYVVRYYSAWVEDSISDTSSQNLSSTSMSQDDGTLSVGDSQIHFGLSSRGLDFVSSSGYRGIQFGDDESPDENEDEYGADYDDGIEFADDSSDPPQQPLRRSKVSESVIQDSDTDVSRHRPAPKPISSRQIKSTLYIQMELCERKTLRDLIMRGICSRPDDGWQMLRQILEGLAHIHGHGIIHRDLKPDNIFIDVDGNPRIGDFGLATTNRTLGPSRILSSQHTGGDMTRSVGTALYVAPELQSQSSTSYNDKVDMYSLGIIFFEMCHSLPTAMERITVIREIRKKEHELPEDFSKPEKALQGSVINSLICHSPSERPTSTELLRSGRIPLQVEDETIRTALRNLSDSGSPYYQKIMSALFSQSQDQRVKNFAWDARDERATATSLEELRVRSIARTIAETVFRRHGAEETQRMAILPRSNLYTNPNVAQLLDSTGSLLQLPFDLTLPHARQLARQVPAVTRSYAFGQVFRDLGQGGSPRSHGEVDFDIVSFEDTDTALHDAEAMKVVDEIIDEIPALSEATMCYHLSHSTLLDAILEFCQIDVRDWSSVKESLSKLNFHQWTWAKVRSELRSPLLGIPSTALDELSQFDFRDTAEKATKKLETLLEKAVDSARITTALEYLRSVISILRNFGVRRTCYICPLACHNEKFYTGGIMFQSVHDKRNRSVFAAGGRYDSLIRTHRTLNHDSRLCKAVGVNIGWDGIIAASMRHQKGSGSAAAFKRSAEEAQDPIWATKRCEVLLAWIDPASLHTTCTKLLSHLWSSGISAELAPSVQAVDEILTRQRSTAHSFIVTVRHDSTTTVRIRNLIADTEIDWPISNVATHIRAVLRDRDQRSTRTIPTLTRSISGPGDDKGGDVQVLLSAHKGKKTNKYAIVAAAHDRWNAHIASLKGAPILAVETRDEMIEAIRTTRLGDPESWRTFVQSMPVSERAYWGQVQGLLEGFRKRWREEEGPREVGVFNFRSGLCVGYDLGV</sequence>
<gene>
    <name evidence="17" type="ORF">K461DRAFT_274358</name>
</gene>
<dbReference type="PROSITE" id="PS50908">
    <property type="entry name" value="RWD"/>
    <property type="match status" value="1"/>
</dbReference>
<dbReference type="InterPro" id="IPR024435">
    <property type="entry name" value="HisRS-related_dom"/>
</dbReference>
<accession>A0A9P4JFL4</accession>
<dbReference type="Gene3D" id="3.30.200.20">
    <property type="entry name" value="Phosphorylase Kinase, domain 1"/>
    <property type="match status" value="1"/>
</dbReference>
<keyword evidence="3" id="KW-0808">Transferase</keyword>
<keyword evidence="4 11" id="KW-0547">Nucleotide-binding</keyword>
<evidence type="ECO:0000256" key="14">
    <source>
        <dbReference type="SAM" id="MobiDB-lite"/>
    </source>
</evidence>
<dbReference type="PANTHER" id="PTHR11042">
    <property type="entry name" value="EUKARYOTIC TRANSLATION INITIATION FACTOR 2-ALPHA KINASE EIF2-ALPHA KINASE -RELATED"/>
    <property type="match status" value="1"/>
</dbReference>
<feature type="region of interest" description="Disordered" evidence="14">
    <location>
        <begin position="1"/>
        <end position="28"/>
    </location>
</feature>
<comment type="catalytic activity">
    <reaction evidence="9">
        <text>L-seryl-[protein] + ATP = O-phospho-L-seryl-[protein] + ADP + H(+)</text>
        <dbReference type="Rhea" id="RHEA:17989"/>
        <dbReference type="Rhea" id="RHEA-COMP:9863"/>
        <dbReference type="Rhea" id="RHEA-COMP:11604"/>
        <dbReference type="ChEBI" id="CHEBI:15378"/>
        <dbReference type="ChEBI" id="CHEBI:29999"/>
        <dbReference type="ChEBI" id="CHEBI:30616"/>
        <dbReference type="ChEBI" id="CHEBI:83421"/>
        <dbReference type="ChEBI" id="CHEBI:456216"/>
        <dbReference type="EC" id="2.7.11.1"/>
    </reaction>
</comment>
<dbReference type="SUPFAM" id="SSF55681">
    <property type="entry name" value="Class II aaRS and biotin synthetases"/>
    <property type="match status" value="1"/>
</dbReference>
<dbReference type="Pfam" id="PF12745">
    <property type="entry name" value="HGTP_anticodon2"/>
    <property type="match status" value="1"/>
</dbReference>
<evidence type="ECO:0000256" key="12">
    <source>
        <dbReference type="PROSITE-ProRule" id="PRU10141"/>
    </source>
</evidence>
<dbReference type="CDD" id="cd14046">
    <property type="entry name" value="STKc_EIF2AK4_GCN2_rpt2"/>
    <property type="match status" value="1"/>
</dbReference>
<dbReference type="InterPro" id="IPR016255">
    <property type="entry name" value="Gcn2"/>
</dbReference>
<dbReference type="SMART" id="SM00220">
    <property type="entry name" value="S_TKc"/>
    <property type="match status" value="2"/>
</dbReference>